<dbReference type="RefSeq" id="WP_331218433.1">
    <property type="nucleotide sequence ID" value="NZ_JAZGQK010000038.1"/>
</dbReference>
<reference evidence="1 2" key="1">
    <citation type="submission" date="2024-01" db="EMBL/GenBank/DDBJ databases">
        <title>Genome insights into Plantactinospora sonchi sp. nov.</title>
        <authorList>
            <person name="Wang L."/>
        </authorList>
    </citation>
    <scope>NUCLEOTIDE SEQUENCE [LARGE SCALE GENOMIC DNA]</scope>
    <source>
        <strain evidence="1 2">NEAU-QY2</strain>
    </source>
</reference>
<organism evidence="1 2">
    <name type="scientific">Plantactinospora sonchi</name>
    <dbReference type="NCBI Taxonomy" id="1544735"/>
    <lineage>
        <taxon>Bacteria</taxon>
        <taxon>Bacillati</taxon>
        <taxon>Actinomycetota</taxon>
        <taxon>Actinomycetes</taxon>
        <taxon>Micromonosporales</taxon>
        <taxon>Micromonosporaceae</taxon>
        <taxon>Plantactinospora</taxon>
    </lineage>
</organism>
<gene>
    <name evidence="1" type="ORF">V1633_34190</name>
</gene>
<accession>A0ABU7S4A6</accession>
<dbReference type="Proteomes" id="UP001332243">
    <property type="component" value="Unassembled WGS sequence"/>
</dbReference>
<evidence type="ECO:0000313" key="2">
    <source>
        <dbReference type="Proteomes" id="UP001332243"/>
    </source>
</evidence>
<keyword evidence="2" id="KW-1185">Reference proteome</keyword>
<evidence type="ECO:0000313" key="1">
    <source>
        <dbReference type="EMBL" id="MEE6263539.1"/>
    </source>
</evidence>
<sequence>MLSLYLQAVDRASAVQLAGQLARRTMATVPAARRWRILSIRTL</sequence>
<name>A0ABU7S4A6_9ACTN</name>
<proteinExistence type="predicted"/>
<dbReference type="EMBL" id="JAZGQK010000038">
    <property type="protein sequence ID" value="MEE6263539.1"/>
    <property type="molecule type" value="Genomic_DNA"/>
</dbReference>
<protein>
    <submittedName>
        <fullName evidence="1">Uncharacterized protein</fullName>
    </submittedName>
</protein>
<comment type="caution">
    <text evidence="1">The sequence shown here is derived from an EMBL/GenBank/DDBJ whole genome shotgun (WGS) entry which is preliminary data.</text>
</comment>